<name>A0A7J6N1A9_PERCH</name>
<dbReference type="InterPro" id="IPR038765">
    <property type="entry name" value="Papain-like_cys_pep_sf"/>
</dbReference>
<dbReference type="Pfam" id="PF02338">
    <property type="entry name" value="OTU"/>
    <property type="match status" value="1"/>
</dbReference>
<dbReference type="PROSITE" id="PS50802">
    <property type="entry name" value="OTU"/>
    <property type="match status" value="1"/>
</dbReference>
<comment type="caution">
    <text evidence="2">The sequence shown here is derived from an EMBL/GenBank/DDBJ whole genome shotgun (WGS) entry which is preliminary data.</text>
</comment>
<sequence length="132" mass="14888">MPASTTDYIPSYWLRTDESVAYTWLNPESKFNIANVKGDGNCLFYAAMVSLRPLQGRLPKQLKECDQENAPTVLHEGSWASQLVADDVQADLRQRGLPPNPTWQQYVNDICTPGCWASDMEVDAIARVLKRK</sequence>
<dbReference type="Proteomes" id="UP000591131">
    <property type="component" value="Unassembled WGS sequence"/>
</dbReference>
<dbReference type="CDD" id="cd22744">
    <property type="entry name" value="OTU"/>
    <property type="match status" value="1"/>
</dbReference>
<dbReference type="AlphaFoldDB" id="A0A7J6N1A9"/>
<dbReference type="EMBL" id="JAAPAO010000018">
    <property type="protein sequence ID" value="KAF4677190.1"/>
    <property type="molecule type" value="Genomic_DNA"/>
</dbReference>
<dbReference type="Gene3D" id="3.90.70.80">
    <property type="match status" value="1"/>
</dbReference>
<accession>A0A7J6N1A9</accession>
<dbReference type="InterPro" id="IPR003323">
    <property type="entry name" value="OTU_dom"/>
</dbReference>
<dbReference type="SUPFAM" id="SSF54001">
    <property type="entry name" value="Cysteine proteinases"/>
    <property type="match status" value="1"/>
</dbReference>
<gene>
    <name evidence="2" type="ORF">FOL47_002753</name>
</gene>
<feature type="non-terminal residue" evidence="2">
    <location>
        <position position="1"/>
    </location>
</feature>
<evidence type="ECO:0000313" key="2">
    <source>
        <dbReference type="EMBL" id="KAF4677190.1"/>
    </source>
</evidence>
<feature type="domain" description="OTU" evidence="1">
    <location>
        <begin position="31"/>
        <end position="132"/>
    </location>
</feature>
<proteinExistence type="predicted"/>
<evidence type="ECO:0000259" key="1">
    <source>
        <dbReference type="PROSITE" id="PS50802"/>
    </source>
</evidence>
<evidence type="ECO:0000313" key="3">
    <source>
        <dbReference type="Proteomes" id="UP000591131"/>
    </source>
</evidence>
<keyword evidence="3" id="KW-1185">Reference proteome</keyword>
<reference evidence="2 3" key="1">
    <citation type="submission" date="2020-04" db="EMBL/GenBank/DDBJ databases">
        <title>Perkinsus chesapeaki whole genome sequence.</title>
        <authorList>
            <person name="Bogema D.R."/>
        </authorList>
    </citation>
    <scope>NUCLEOTIDE SEQUENCE [LARGE SCALE GENOMIC DNA]</scope>
    <source>
        <strain evidence="2">ATCC PRA-425</strain>
    </source>
</reference>
<organism evidence="2 3">
    <name type="scientific">Perkinsus chesapeaki</name>
    <name type="common">Clam parasite</name>
    <name type="synonym">Perkinsus andrewsi</name>
    <dbReference type="NCBI Taxonomy" id="330153"/>
    <lineage>
        <taxon>Eukaryota</taxon>
        <taxon>Sar</taxon>
        <taxon>Alveolata</taxon>
        <taxon>Perkinsozoa</taxon>
        <taxon>Perkinsea</taxon>
        <taxon>Perkinsida</taxon>
        <taxon>Perkinsidae</taxon>
        <taxon>Perkinsus</taxon>
    </lineage>
</organism>
<protein>
    <recommendedName>
        <fullName evidence="1">OTU domain-containing protein</fullName>
    </recommendedName>
</protein>